<dbReference type="Gene3D" id="3.50.50.60">
    <property type="entry name" value="FAD/NAD(P)-binding domain"/>
    <property type="match status" value="2"/>
</dbReference>
<keyword evidence="6" id="KW-0503">Monooxygenase</keyword>
<comment type="caution">
    <text evidence="7">The sequence shown here is derived from an EMBL/GenBank/DDBJ whole genome shotgun (WGS) entry which is preliminary data.</text>
</comment>
<dbReference type="RefSeq" id="XP_005647650.1">
    <property type="nucleotide sequence ID" value="XM_005647593.1"/>
</dbReference>
<reference evidence="7 8" key="1">
    <citation type="journal article" date="2012" name="Genome Biol.">
        <title>The genome of the polar eukaryotic microalga coccomyxa subellipsoidea reveals traits of cold adaptation.</title>
        <authorList>
            <person name="Blanc G."/>
            <person name="Agarkova I."/>
            <person name="Grimwood J."/>
            <person name="Kuo A."/>
            <person name="Brueggeman A."/>
            <person name="Dunigan D."/>
            <person name="Gurnon J."/>
            <person name="Ladunga I."/>
            <person name="Lindquist E."/>
            <person name="Lucas S."/>
            <person name="Pangilinan J."/>
            <person name="Proschold T."/>
            <person name="Salamov A."/>
            <person name="Schmutz J."/>
            <person name="Weeks D."/>
            <person name="Yamada T."/>
            <person name="Claverie J.M."/>
            <person name="Grigoriev I."/>
            <person name="Van Etten J."/>
            <person name="Lomsadze A."/>
            <person name="Borodovsky M."/>
        </authorList>
    </citation>
    <scope>NUCLEOTIDE SEQUENCE [LARGE SCALE GENOMIC DNA]</scope>
    <source>
        <strain evidence="7 8">C-169</strain>
    </source>
</reference>
<dbReference type="Pfam" id="PF00743">
    <property type="entry name" value="FMO-like"/>
    <property type="match status" value="2"/>
</dbReference>
<dbReference type="eggNOG" id="KOG1399">
    <property type="taxonomic scope" value="Eukaryota"/>
</dbReference>
<dbReference type="PANTHER" id="PTHR23023">
    <property type="entry name" value="DIMETHYLANILINE MONOOXYGENASE"/>
    <property type="match status" value="1"/>
</dbReference>
<keyword evidence="2 6" id="KW-0285">Flavoprotein</keyword>
<gene>
    <name evidence="7" type="ORF">COCSUDRAFT_36653</name>
</gene>
<dbReference type="InterPro" id="IPR036188">
    <property type="entry name" value="FAD/NAD-bd_sf"/>
</dbReference>
<keyword evidence="3 6" id="KW-0274">FAD</keyword>
<dbReference type="EMBL" id="AGSI01000008">
    <property type="protein sequence ID" value="EIE23106.1"/>
    <property type="molecule type" value="Genomic_DNA"/>
</dbReference>
<dbReference type="EC" id="1.-.-.-" evidence="6"/>
<dbReference type="PRINTS" id="PR00370">
    <property type="entry name" value="FMOXYGENASE"/>
</dbReference>
<evidence type="ECO:0000256" key="5">
    <source>
        <dbReference type="ARBA" id="ARBA00023002"/>
    </source>
</evidence>
<proteinExistence type="inferred from homology"/>
<dbReference type="InterPro" id="IPR000960">
    <property type="entry name" value="Flavin_mOase"/>
</dbReference>
<dbReference type="KEGG" id="csl:COCSUDRAFT_36653"/>
<evidence type="ECO:0000313" key="8">
    <source>
        <dbReference type="Proteomes" id="UP000007264"/>
    </source>
</evidence>
<dbReference type="GeneID" id="17041094"/>
<dbReference type="InterPro" id="IPR050346">
    <property type="entry name" value="FMO-like"/>
</dbReference>
<keyword evidence="8" id="KW-1185">Reference proteome</keyword>
<organism evidence="7 8">
    <name type="scientific">Coccomyxa subellipsoidea (strain C-169)</name>
    <name type="common">Green microalga</name>
    <dbReference type="NCBI Taxonomy" id="574566"/>
    <lineage>
        <taxon>Eukaryota</taxon>
        <taxon>Viridiplantae</taxon>
        <taxon>Chlorophyta</taxon>
        <taxon>core chlorophytes</taxon>
        <taxon>Trebouxiophyceae</taxon>
        <taxon>Trebouxiophyceae incertae sedis</taxon>
        <taxon>Coccomyxaceae</taxon>
        <taxon>Coccomyxa</taxon>
        <taxon>Coccomyxa subellipsoidea</taxon>
    </lineage>
</organism>
<keyword evidence="4" id="KW-0521">NADP</keyword>
<dbReference type="AlphaFoldDB" id="I0YXI7"/>
<evidence type="ECO:0000256" key="4">
    <source>
        <dbReference type="ARBA" id="ARBA00022857"/>
    </source>
</evidence>
<comment type="cofactor">
    <cofactor evidence="6">
        <name>FAD</name>
        <dbReference type="ChEBI" id="CHEBI:57692"/>
    </cofactor>
</comment>
<dbReference type="GO" id="GO:0050661">
    <property type="term" value="F:NADP binding"/>
    <property type="evidence" value="ECO:0007669"/>
    <property type="project" value="InterPro"/>
</dbReference>
<sequence>METLDLKSGGSDRCQSLSASKVAVIGAGSAGLVAARELSREGHHVQVFEQGQTFGGIWNYQDEVEDDLLGRCPERRKVHSSLYSSLRVNLPREIMSYSDFPFTPDAMRGKSQDSRRYPHHTEVQHFLEAFVEEFGLRDLIQFSTRVVEVSPLDYTCKTDAAMNMQEFIGTYVFDAVVVAVGNYHEPNLPDVEGLDDFPGLQMHCHNFRHAERFRDQTVVVVGASFSGEEIARQIADVALHVYHSARTWGKQLNDSQTRPNLQRVPMLARLGGNGSAEFSGGITAEGVDAVVYCTGYRYSYPFLERTGLISTDDNRVTPLYRHIFVPSVAPTLAFIGLLWKSLRNSQFELQAKWVAQVLSGRVALPSREEMEADMEAFYRLLEKNSIPVRYTHCQNDAMPVSQWEYNDMLRRSCSPVPLPAEAWRVKLHDAISTKILQQPDTFRDVHSAEEQALFEDAAKGCAATWAYLKERHAA</sequence>
<accession>I0YXI7</accession>
<dbReference type="Proteomes" id="UP000007264">
    <property type="component" value="Unassembled WGS sequence"/>
</dbReference>
<comment type="similarity">
    <text evidence="1 6">Belongs to the FMO family.</text>
</comment>
<dbReference type="SUPFAM" id="SSF51905">
    <property type="entry name" value="FAD/NAD(P)-binding domain"/>
    <property type="match status" value="2"/>
</dbReference>
<dbReference type="OrthoDB" id="66881at2759"/>
<evidence type="ECO:0000256" key="6">
    <source>
        <dbReference type="RuleBase" id="RU361177"/>
    </source>
</evidence>
<evidence type="ECO:0000256" key="1">
    <source>
        <dbReference type="ARBA" id="ARBA00009183"/>
    </source>
</evidence>
<dbReference type="GO" id="GO:0004499">
    <property type="term" value="F:N,N-dimethylaniline monooxygenase activity"/>
    <property type="evidence" value="ECO:0007669"/>
    <property type="project" value="InterPro"/>
</dbReference>
<evidence type="ECO:0000313" key="7">
    <source>
        <dbReference type="EMBL" id="EIE23106.1"/>
    </source>
</evidence>
<name>I0YXI7_COCSC</name>
<keyword evidence="5 6" id="KW-0560">Oxidoreductase</keyword>
<dbReference type="GO" id="GO:0050660">
    <property type="term" value="F:flavin adenine dinucleotide binding"/>
    <property type="evidence" value="ECO:0007669"/>
    <property type="project" value="InterPro"/>
</dbReference>
<evidence type="ECO:0000256" key="2">
    <source>
        <dbReference type="ARBA" id="ARBA00022630"/>
    </source>
</evidence>
<protein>
    <recommendedName>
        <fullName evidence="6">Flavin-containing monooxygenase</fullName>
        <ecNumber evidence="6">1.-.-.-</ecNumber>
    </recommendedName>
</protein>
<dbReference type="InterPro" id="IPR020946">
    <property type="entry name" value="Flavin_mOase-like"/>
</dbReference>
<evidence type="ECO:0000256" key="3">
    <source>
        <dbReference type="ARBA" id="ARBA00022827"/>
    </source>
</evidence>
<dbReference type="STRING" id="574566.I0YXI7"/>